<evidence type="ECO:0000256" key="11">
    <source>
        <dbReference type="ARBA" id="ARBA00022741"/>
    </source>
</evidence>
<dbReference type="EC" id="6.3.2.17" evidence="7"/>
<sequence>MFQSYDEAVDWIHDLLNHGIKPGLERMEWMLEQLGNPERRLKTIHVGGTNGKGSTVTYMRTVLEEAGYEVGTFTSPYIETFTERIAINGQPISEEDLIDLCNRVKPIVEIAAASPLGSPTEFEVITVISLLYFGTVSYPDLVVMEVGLGGRFDSTNVIHPLVSVITNVGYDHTHILGSDIKQIAYEKAGIIKSGVTLITTAEKEEVLTLLSETARMKNAKIYRLTNEFDVKHLTSADEGEHFQFTSPFGSIENLVIEMKGEHQVKNAAAALMALDYLRVFYGIHLEKEMIQRGLKRASWPGRFEALQQEPLVIVDGAHNPEGVESLSNTLQNHYSEKRIHVVFSALGDKDIESMLQPLYPIVESLTFTTFDFPRAVKARSLYDRSTFKEKSFYENWNDAIQTVFDRTSKEDLIIITGSLYFVSEIRNYLKN</sequence>
<keyword evidence="9 18" id="KW-0436">Ligase</keyword>
<comment type="cofactor">
    <cofactor evidence="1">
        <name>Mg(2+)</name>
        <dbReference type="ChEBI" id="CHEBI:18420"/>
    </cofactor>
</comment>
<evidence type="ECO:0000256" key="10">
    <source>
        <dbReference type="ARBA" id="ARBA00022723"/>
    </source>
</evidence>
<feature type="domain" description="Mur ligase central" evidence="20">
    <location>
        <begin position="46"/>
        <end position="273"/>
    </location>
</feature>
<comment type="caution">
    <text evidence="21">The sequence shown here is derived from an EMBL/GenBank/DDBJ whole genome shotgun (WGS) entry which is preliminary data.</text>
</comment>
<evidence type="ECO:0000256" key="2">
    <source>
        <dbReference type="ARBA" id="ARBA00004799"/>
    </source>
</evidence>
<name>A0A0J6CWJ6_9BACL</name>
<dbReference type="GO" id="GO:0046872">
    <property type="term" value="F:metal ion binding"/>
    <property type="evidence" value="ECO:0007669"/>
    <property type="project" value="UniProtKB-KW"/>
</dbReference>
<dbReference type="NCBIfam" id="TIGR01499">
    <property type="entry name" value="folC"/>
    <property type="match status" value="1"/>
</dbReference>
<dbReference type="InterPro" id="IPR013221">
    <property type="entry name" value="Mur_ligase_cen"/>
</dbReference>
<evidence type="ECO:0000256" key="7">
    <source>
        <dbReference type="ARBA" id="ARBA00013025"/>
    </source>
</evidence>
<keyword evidence="10" id="KW-0479">Metal-binding</keyword>
<evidence type="ECO:0000256" key="14">
    <source>
        <dbReference type="ARBA" id="ARBA00022909"/>
    </source>
</evidence>
<dbReference type="InterPro" id="IPR036565">
    <property type="entry name" value="Mur-like_cat_sf"/>
</dbReference>
<dbReference type="STRING" id="157733.AB986_16815"/>
<dbReference type="OrthoDB" id="9809356at2"/>
<accession>A0A0J6CWJ6</accession>
<evidence type="ECO:0000256" key="3">
    <source>
        <dbReference type="ARBA" id="ARBA00005150"/>
    </source>
</evidence>
<dbReference type="InterPro" id="IPR018109">
    <property type="entry name" value="Folylpolyglutamate_synth_CS"/>
</dbReference>
<dbReference type="PIRSF" id="PIRSF001563">
    <property type="entry name" value="Folylpolyglu_synth"/>
    <property type="match status" value="1"/>
</dbReference>
<proteinExistence type="inferred from homology"/>
<evidence type="ECO:0000256" key="16">
    <source>
        <dbReference type="ARBA" id="ARBA00047493"/>
    </source>
</evidence>
<evidence type="ECO:0000256" key="13">
    <source>
        <dbReference type="ARBA" id="ARBA00022842"/>
    </source>
</evidence>
<keyword evidence="12 18" id="KW-0067">ATP-binding</keyword>
<keyword evidence="11 18" id="KW-0547">Nucleotide-binding</keyword>
<dbReference type="GO" id="GO:0046656">
    <property type="term" value="P:folic acid biosynthetic process"/>
    <property type="evidence" value="ECO:0007669"/>
    <property type="project" value="UniProtKB-KW"/>
</dbReference>
<dbReference type="GO" id="GO:0008841">
    <property type="term" value="F:dihydrofolate synthase activity"/>
    <property type="evidence" value="ECO:0007669"/>
    <property type="project" value="UniProtKB-EC"/>
</dbReference>
<comment type="similarity">
    <text evidence="4 18">Belongs to the folylpolyglutamate synthase family.</text>
</comment>
<dbReference type="EMBL" id="LELK01000004">
    <property type="protein sequence ID" value="KMM37508.1"/>
    <property type="molecule type" value="Genomic_DNA"/>
</dbReference>
<dbReference type="InterPro" id="IPR001645">
    <property type="entry name" value="Folylpolyglutamate_synth"/>
</dbReference>
<evidence type="ECO:0000256" key="4">
    <source>
        <dbReference type="ARBA" id="ARBA00008276"/>
    </source>
</evidence>
<feature type="domain" description="Mur ligase C-terminal" evidence="19">
    <location>
        <begin position="301"/>
        <end position="418"/>
    </location>
</feature>
<evidence type="ECO:0000259" key="20">
    <source>
        <dbReference type="Pfam" id="PF08245"/>
    </source>
</evidence>
<evidence type="ECO:0000259" key="19">
    <source>
        <dbReference type="Pfam" id="PF02875"/>
    </source>
</evidence>
<organism evidence="21 22">
    <name type="scientific">Guptibacillus hwajinpoensis</name>
    <dbReference type="NCBI Taxonomy" id="208199"/>
    <lineage>
        <taxon>Bacteria</taxon>
        <taxon>Bacillati</taxon>
        <taxon>Bacillota</taxon>
        <taxon>Bacilli</taxon>
        <taxon>Bacillales</taxon>
        <taxon>Guptibacillaceae</taxon>
        <taxon>Guptibacillus</taxon>
    </lineage>
</organism>
<dbReference type="PANTHER" id="PTHR11136:SF0">
    <property type="entry name" value="DIHYDROFOLATE SYNTHETASE-RELATED"/>
    <property type="match status" value="1"/>
</dbReference>
<comment type="catalytic activity">
    <reaction evidence="17">
        <text>7,8-dihydropteroate + L-glutamate + ATP = 7,8-dihydrofolate + ADP + phosphate + H(+)</text>
        <dbReference type="Rhea" id="RHEA:23584"/>
        <dbReference type="ChEBI" id="CHEBI:15378"/>
        <dbReference type="ChEBI" id="CHEBI:17839"/>
        <dbReference type="ChEBI" id="CHEBI:29985"/>
        <dbReference type="ChEBI" id="CHEBI:30616"/>
        <dbReference type="ChEBI" id="CHEBI:43474"/>
        <dbReference type="ChEBI" id="CHEBI:57451"/>
        <dbReference type="ChEBI" id="CHEBI:456216"/>
        <dbReference type="EC" id="6.3.2.12"/>
    </reaction>
</comment>
<evidence type="ECO:0000256" key="17">
    <source>
        <dbReference type="ARBA" id="ARBA00049161"/>
    </source>
</evidence>
<evidence type="ECO:0000256" key="18">
    <source>
        <dbReference type="PIRNR" id="PIRNR001563"/>
    </source>
</evidence>
<comment type="pathway">
    <text evidence="2">Cofactor biosynthesis; tetrahydrofolate biosynthesis; 7,8-dihydrofolate from 2-amino-4-hydroxy-6-hydroxymethyl-7,8-dihydropteridine diphosphate and 4-aminobenzoate: step 2/2.</text>
</comment>
<evidence type="ECO:0000256" key="12">
    <source>
        <dbReference type="ARBA" id="ARBA00022840"/>
    </source>
</evidence>
<keyword evidence="22" id="KW-1185">Reference proteome</keyword>
<keyword evidence="14" id="KW-0289">Folate biosynthesis</keyword>
<keyword evidence="13" id="KW-0460">Magnesium</keyword>
<dbReference type="PROSITE" id="PS01012">
    <property type="entry name" value="FOLYLPOLYGLU_SYNT_2"/>
    <property type="match status" value="1"/>
</dbReference>
<dbReference type="FunFam" id="3.40.1190.10:FF:000004">
    <property type="entry name" value="Dihydrofolate synthase/folylpolyglutamate synthase"/>
    <property type="match status" value="1"/>
</dbReference>
<dbReference type="InterPro" id="IPR036615">
    <property type="entry name" value="Mur_ligase_C_dom_sf"/>
</dbReference>
<evidence type="ECO:0000256" key="15">
    <source>
        <dbReference type="ARBA" id="ARBA00030592"/>
    </source>
</evidence>
<evidence type="ECO:0000256" key="5">
    <source>
        <dbReference type="ARBA" id="ARBA00011245"/>
    </source>
</evidence>
<dbReference type="Gene3D" id="3.40.1190.10">
    <property type="entry name" value="Mur-like, catalytic domain"/>
    <property type="match status" value="1"/>
</dbReference>
<dbReference type="EC" id="6.3.2.12" evidence="6"/>
<evidence type="ECO:0000313" key="22">
    <source>
        <dbReference type="Proteomes" id="UP000035996"/>
    </source>
</evidence>
<dbReference type="SUPFAM" id="SSF53623">
    <property type="entry name" value="MurD-like peptide ligases, catalytic domain"/>
    <property type="match status" value="1"/>
</dbReference>
<reference evidence="21" key="1">
    <citation type="submission" date="2015-06" db="EMBL/GenBank/DDBJ databases">
        <authorList>
            <person name="Liu B."/>
            <person name="Wang J."/>
            <person name="Zhu Y."/>
            <person name="Liu G."/>
            <person name="Chen Q."/>
            <person name="Zheng C."/>
            <person name="Che J."/>
            <person name="Ge C."/>
            <person name="Shi H."/>
            <person name="Pan Z."/>
            <person name="Liu X."/>
        </authorList>
    </citation>
    <scope>NUCLEOTIDE SEQUENCE [LARGE SCALE GENOMIC DNA]</scope>
    <source>
        <strain evidence="21">DSM 16346</strain>
    </source>
</reference>
<dbReference type="SUPFAM" id="SSF53244">
    <property type="entry name" value="MurD-like peptide ligases, peptide-binding domain"/>
    <property type="match status" value="1"/>
</dbReference>
<evidence type="ECO:0000256" key="6">
    <source>
        <dbReference type="ARBA" id="ARBA00013023"/>
    </source>
</evidence>
<dbReference type="PROSITE" id="PS01011">
    <property type="entry name" value="FOLYLPOLYGLU_SYNT_1"/>
    <property type="match status" value="1"/>
</dbReference>
<evidence type="ECO:0000256" key="8">
    <source>
        <dbReference type="ARBA" id="ARBA00019357"/>
    </source>
</evidence>
<dbReference type="Pfam" id="PF08245">
    <property type="entry name" value="Mur_ligase_M"/>
    <property type="match status" value="1"/>
</dbReference>
<comment type="subunit">
    <text evidence="5">Monomer.</text>
</comment>
<dbReference type="PANTHER" id="PTHR11136">
    <property type="entry name" value="FOLYLPOLYGLUTAMATE SYNTHASE-RELATED"/>
    <property type="match status" value="1"/>
</dbReference>
<dbReference type="GO" id="GO:0005524">
    <property type="term" value="F:ATP binding"/>
    <property type="evidence" value="ECO:0007669"/>
    <property type="project" value="UniProtKB-KW"/>
</dbReference>
<dbReference type="Gene3D" id="3.90.190.20">
    <property type="entry name" value="Mur ligase, C-terminal domain"/>
    <property type="match status" value="1"/>
</dbReference>
<dbReference type="RefSeq" id="WP_048312572.1">
    <property type="nucleotide sequence ID" value="NZ_CP119526.1"/>
</dbReference>
<comment type="pathway">
    <text evidence="3">Cofactor biosynthesis; tetrahydrofolylpolyglutamate biosynthesis.</text>
</comment>
<dbReference type="InterPro" id="IPR004101">
    <property type="entry name" value="Mur_ligase_C"/>
</dbReference>
<dbReference type="AlphaFoldDB" id="A0A0J6CWJ6"/>
<dbReference type="Proteomes" id="UP000035996">
    <property type="component" value="Unassembled WGS sequence"/>
</dbReference>
<protein>
    <recommendedName>
        <fullName evidence="8">Dihydrofolate synthase/folylpolyglutamate synthase</fullName>
        <ecNumber evidence="6">6.3.2.12</ecNumber>
        <ecNumber evidence="7">6.3.2.17</ecNumber>
    </recommendedName>
    <alternativeName>
        <fullName evidence="15">Tetrahydrofolylpolyglutamate synthase</fullName>
    </alternativeName>
</protein>
<evidence type="ECO:0000256" key="9">
    <source>
        <dbReference type="ARBA" id="ARBA00022598"/>
    </source>
</evidence>
<dbReference type="GO" id="GO:0005737">
    <property type="term" value="C:cytoplasm"/>
    <property type="evidence" value="ECO:0007669"/>
    <property type="project" value="TreeGrafter"/>
</dbReference>
<dbReference type="Pfam" id="PF02875">
    <property type="entry name" value="Mur_ligase_C"/>
    <property type="match status" value="1"/>
</dbReference>
<evidence type="ECO:0000313" key="21">
    <source>
        <dbReference type="EMBL" id="KMM37508.1"/>
    </source>
</evidence>
<comment type="catalytic activity">
    <reaction evidence="16">
        <text>(6S)-5,6,7,8-tetrahydrofolyl-(gamma-L-Glu)(n) + L-glutamate + ATP = (6S)-5,6,7,8-tetrahydrofolyl-(gamma-L-Glu)(n+1) + ADP + phosphate + H(+)</text>
        <dbReference type="Rhea" id="RHEA:10580"/>
        <dbReference type="Rhea" id="RHEA-COMP:14738"/>
        <dbReference type="Rhea" id="RHEA-COMP:14740"/>
        <dbReference type="ChEBI" id="CHEBI:15378"/>
        <dbReference type="ChEBI" id="CHEBI:29985"/>
        <dbReference type="ChEBI" id="CHEBI:30616"/>
        <dbReference type="ChEBI" id="CHEBI:43474"/>
        <dbReference type="ChEBI" id="CHEBI:141005"/>
        <dbReference type="ChEBI" id="CHEBI:456216"/>
        <dbReference type="EC" id="6.3.2.17"/>
    </reaction>
</comment>
<dbReference type="GO" id="GO:0004326">
    <property type="term" value="F:tetrahydrofolylpolyglutamate synthase activity"/>
    <property type="evidence" value="ECO:0007669"/>
    <property type="project" value="UniProtKB-EC"/>
</dbReference>
<gene>
    <name evidence="21" type="ORF">AB986_16815</name>
</gene>
<evidence type="ECO:0000256" key="1">
    <source>
        <dbReference type="ARBA" id="ARBA00001946"/>
    </source>
</evidence>
<dbReference type="PATRIC" id="fig|157733.3.peg.1454"/>